<accession>A0A8J8NRG6</accession>
<dbReference type="AlphaFoldDB" id="A0A8J8NRG6"/>
<keyword evidence="2" id="KW-1185">Reference proteome</keyword>
<dbReference type="EMBL" id="RRYP01009727">
    <property type="protein sequence ID" value="TNV78865.1"/>
    <property type="molecule type" value="Genomic_DNA"/>
</dbReference>
<proteinExistence type="predicted"/>
<gene>
    <name evidence="1" type="ORF">FGO68_gene12222</name>
</gene>
<reference evidence="1" key="1">
    <citation type="submission" date="2019-06" db="EMBL/GenBank/DDBJ databases">
        <authorList>
            <person name="Zheng W."/>
        </authorList>
    </citation>
    <scope>NUCLEOTIDE SEQUENCE</scope>
    <source>
        <strain evidence="1">QDHG01</strain>
    </source>
</reference>
<comment type="caution">
    <text evidence="1">The sequence shown here is derived from an EMBL/GenBank/DDBJ whole genome shotgun (WGS) entry which is preliminary data.</text>
</comment>
<evidence type="ECO:0000313" key="1">
    <source>
        <dbReference type="EMBL" id="TNV78865.1"/>
    </source>
</evidence>
<dbReference type="Gene3D" id="2.60.270.20">
    <property type="entry name" value="Cytolysin/lectin"/>
    <property type="match status" value="1"/>
</dbReference>
<evidence type="ECO:0000313" key="2">
    <source>
        <dbReference type="Proteomes" id="UP000785679"/>
    </source>
</evidence>
<dbReference type="InterPro" id="IPR015926">
    <property type="entry name" value="Cytolysin/lectin"/>
</dbReference>
<dbReference type="Proteomes" id="UP000785679">
    <property type="component" value="Unassembled WGS sequence"/>
</dbReference>
<dbReference type="SUPFAM" id="SSF63724">
    <property type="entry name" value="Cytolysin/lectin"/>
    <property type="match status" value="1"/>
</dbReference>
<organism evidence="1 2">
    <name type="scientific">Halteria grandinella</name>
    <dbReference type="NCBI Taxonomy" id="5974"/>
    <lineage>
        <taxon>Eukaryota</taxon>
        <taxon>Sar</taxon>
        <taxon>Alveolata</taxon>
        <taxon>Ciliophora</taxon>
        <taxon>Intramacronucleata</taxon>
        <taxon>Spirotrichea</taxon>
        <taxon>Stichotrichia</taxon>
        <taxon>Sporadotrichida</taxon>
        <taxon>Halteriidae</taxon>
        <taxon>Halteria</taxon>
    </lineage>
</organism>
<sequence>METLISEDLKSYSLFAHCTIINNTSLEFSNPIIFHDQGQIHFERGKHHAPQYRILPEQTIKFASRKKKSCNKGSAGVITYESPDDRKIYIMWQIGHSQNNYIGIGTGLEEASKELYSKFYNPQEGEKEYYKVPAISNEKLDGKVVYSCYDSMIKISAEISYKSHCFINIKLERIAESEFLSRFFKCAAKLLAIRKELAQWLTDYIKDMKTQEIAVASAKTVNAAAASTAAILICIPFTAPIGLIMGACVGGSSLLTFAGDTIARKIKLGFLRDKVQLENSLYQELKKLTQAVKLQAIREAERTYEDADTVFQRYLREISHSNISASLRIGQNIGSTIFSATGASRAAGLAEGIKGIKGGAAAAGGARVALAGLSEFLGAIGAVVSIADATISWATKSPNRIEAEQRHSDIQESIAKLEDLILIENEQEESRQIDS</sequence>
<protein>
    <submittedName>
        <fullName evidence="1">Uncharacterized protein</fullName>
    </submittedName>
</protein>
<name>A0A8J8NRG6_HALGN</name>